<evidence type="ECO:0000256" key="6">
    <source>
        <dbReference type="HAMAP-Rule" id="MF_01390"/>
    </source>
</evidence>
<keyword evidence="3 6" id="KW-0507">mRNA processing</keyword>
<dbReference type="GO" id="GO:0008033">
    <property type="term" value="P:tRNA processing"/>
    <property type="evidence" value="ECO:0007669"/>
    <property type="project" value="UniProtKB-KW"/>
</dbReference>
<feature type="domain" description="Maturase MatK N-terminal" evidence="9">
    <location>
        <begin position="28"/>
        <end position="341"/>
    </location>
</feature>
<evidence type="ECO:0000259" key="9">
    <source>
        <dbReference type="Pfam" id="PF01824"/>
    </source>
</evidence>
<accession>A0A5B9RBI9</accession>
<sequence>MGVISMIKLYDFPSTFSKLQEVGELTIHQECFWYPFPFLFRENVYSIAGHRCSNAAKNHSTFGTCSIIAAKRLIHRMRHQDYSDIIHLGFGLNNFNSINPNLYFRVLLETTCLVLEIPASYRVIDKTNKHYRFSQSIHSIFPFLEDNLPKSNYFLNIFMSRTNHLENLIRLSRRRIQDVSFLHLLRLVSYIYKASRVNIYKDIESKELRSINTPLWNFYLHDIDSLLIVLWKQLCDSQPKYFVSTDQTNMNRKERRLRLCAYEYQLKPSLVMFQSHFTRKVCVHYGRYKNHCFIVFRGTRFFAKKWTYYLCLFIEFNFHYRTEFRQMGIKLLSSGWVSLLGYTLTVQPVSNKVQVETAKESYTSILNVKQFYPIAPIILLVKLMAKDHFCDSIGRPLTKLGWVTSTDDDPLEKFAKIWGISYLYHSGSINRDGLRRSRYILQFSLNNTLASKHKITTRLSRRGFYLELPKTYFLRGYFSNQRAWYLGLVHPILITSSVVTQI</sequence>
<dbReference type="Pfam" id="PF01348">
    <property type="entry name" value="Intron_maturas2"/>
    <property type="match status" value="1"/>
</dbReference>
<evidence type="ECO:0000313" key="10">
    <source>
        <dbReference type="EMBL" id="QEG57326.1"/>
    </source>
</evidence>
<reference evidence="10" key="1">
    <citation type="journal article" date="2019" name="Bot. J. Linn. Soc.">
        <title>Dynamism in plastome structure observed across the phylogenetic tree of ferns.</title>
        <authorList>
            <person name="Lehtonen S."/>
            <person name="Cardenas G.G."/>
        </authorList>
    </citation>
    <scope>NUCLEOTIDE SEQUENCE</scope>
</reference>
<protein>
    <recommendedName>
        <fullName evidence="6">Maturase K</fullName>
    </recommendedName>
    <alternativeName>
        <fullName evidence="6">Intron maturase</fullName>
    </alternativeName>
</protein>
<evidence type="ECO:0000256" key="1">
    <source>
        <dbReference type="ARBA" id="ARBA00006621"/>
    </source>
</evidence>
<dbReference type="GO" id="GO:0008380">
    <property type="term" value="P:RNA splicing"/>
    <property type="evidence" value="ECO:0007669"/>
    <property type="project" value="UniProtKB-UniRule"/>
</dbReference>
<dbReference type="InterPro" id="IPR002866">
    <property type="entry name" value="Maturase_MatK"/>
</dbReference>
<evidence type="ECO:0000256" key="2">
    <source>
        <dbReference type="ARBA" id="ARBA00022640"/>
    </source>
</evidence>
<evidence type="ECO:0000256" key="4">
    <source>
        <dbReference type="ARBA" id="ARBA00022694"/>
    </source>
</evidence>
<evidence type="ECO:0000256" key="3">
    <source>
        <dbReference type="ARBA" id="ARBA00022664"/>
    </source>
</evidence>
<dbReference type="InterPro" id="IPR024942">
    <property type="entry name" value="Maturase_MatK_N"/>
</dbReference>
<keyword evidence="5 6" id="KW-0694">RNA-binding</keyword>
<geneLocation type="chloroplast" evidence="10"/>
<keyword evidence="2 7" id="KW-0934">Plastid</keyword>
<dbReference type="Pfam" id="PF01824">
    <property type="entry name" value="MatK_N"/>
    <property type="match status" value="1"/>
</dbReference>
<dbReference type="AlphaFoldDB" id="A0A5B9RBI9"/>
<dbReference type="PANTHER" id="PTHR34811">
    <property type="entry name" value="MATURASE K"/>
    <property type="match status" value="1"/>
</dbReference>
<feature type="domain" description="Domain X" evidence="8">
    <location>
        <begin position="370"/>
        <end position="458"/>
    </location>
</feature>
<evidence type="ECO:0000259" key="8">
    <source>
        <dbReference type="Pfam" id="PF01348"/>
    </source>
</evidence>
<dbReference type="EMBL" id="MK705751">
    <property type="protein sequence ID" value="QEG57326.1"/>
    <property type="molecule type" value="Genomic_DNA"/>
</dbReference>
<gene>
    <name evidence="6 10" type="primary">matK</name>
</gene>
<evidence type="ECO:0000256" key="7">
    <source>
        <dbReference type="RuleBase" id="RU004226"/>
    </source>
</evidence>
<dbReference type="HAMAP" id="MF_01390">
    <property type="entry name" value="MatK"/>
    <property type="match status" value="1"/>
</dbReference>
<keyword evidence="7 10" id="KW-0150">Chloroplast</keyword>
<dbReference type="GeneID" id="41794648"/>
<evidence type="ECO:0000256" key="5">
    <source>
        <dbReference type="ARBA" id="ARBA00022884"/>
    </source>
</evidence>
<name>A0A5B9RBI9_9MONI</name>
<proteinExistence type="inferred from homology"/>
<comment type="similarity">
    <text evidence="1 6">Belongs to the intron maturase 2 family. MatK subfamily.</text>
</comment>
<organism evidence="10">
    <name type="scientific">Lindsaea linearis</name>
    <dbReference type="NCBI Taxonomy" id="641179"/>
    <lineage>
        <taxon>Eukaryota</taxon>
        <taxon>Viridiplantae</taxon>
        <taxon>Streptophyta</taxon>
        <taxon>Embryophyta</taxon>
        <taxon>Tracheophyta</taxon>
        <taxon>Polypodiopsida</taxon>
        <taxon>Polypodiidae</taxon>
        <taxon>Polypodiales</taxon>
        <taxon>Lindsaeineae</taxon>
        <taxon>Lindsaeaceae</taxon>
        <taxon>Lindsaea</taxon>
    </lineage>
</organism>
<dbReference type="RefSeq" id="YP_009690546.1">
    <property type="nucleotide sequence ID" value="NC_044681.1"/>
</dbReference>
<dbReference type="PANTHER" id="PTHR34811:SF1">
    <property type="entry name" value="MATURASE K"/>
    <property type="match status" value="1"/>
</dbReference>
<dbReference type="GO" id="GO:0003723">
    <property type="term" value="F:RNA binding"/>
    <property type="evidence" value="ECO:0007669"/>
    <property type="project" value="UniProtKB-KW"/>
</dbReference>
<dbReference type="GO" id="GO:0006397">
    <property type="term" value="P:mRNA processing"/>
    <property type="evidence" value="ECO:0007669"/>
    <property type="project" value="UniProtKB-KW"/>
</dbReference>
<keyword evidence="4 6" id="KW-0819">tRNA processing</keyword>
<comment type="subcellular location">
    <subcellularLocation>
        <location evidence="6">Plastid</location>
        <location evidence="6">Chloroplast</location>
    </subcellularLocation>
</comment>
<comment type="function">
    <text evidence="6 7">Usually encoded in the trnK tRNA gene intron. Probably assists in splicing its own and other chloroplast group II introns.</text>
</comment>
<dbReference type="GO" id="GO:0009507">
    <property type="term" value="C:chloroplast"/>
    <property type="evidence" value="ECO:0007669"/>
    <property type="project" value="UniProtKB-SubCell"/>
</dbReference>
<dbReference type="InterPro" id="IPR024937">
    <property type="entry name" value="Domain_X"/>
</dbReference>